<feature type="region of interest" description="Disordered" evidence="2">
    <location>
        <begin position="442"/>
        <end position="462"/>
    </location>
</feature>
<feature type="compositionally biased region" description="Basic residues" evidence="2">
    <location>
        <begin position="995"/>
        <end position="1004"/>
    </location>
</feature>
<evidence type="ECO:0000256" key="1">
    <source>
        <dbReference type="ARBA" id="ARBA00010216"/>
    </source>
</evidence>
<comment type="similarity">
    <text evidence="1">Belongs to the EFR3 family.</text>
</comment>
<dbReference type="AlphaFoldDB" id="A0AAN7T4U5"/>
<reference evidence="3 4" key="1">
    <citation type="submission" date="2023-08" db="EMBL/GenBank/DDBJ databases">
        <title>Black Yeasts Isolated from many extreme environments.</title>
        <authorList>
            <person name="Coleine C."/>
            <person name="Stajich J.E."/>
            <person name="Selbmann L."/>
        </authorList>
    </citation>
    <scope>NUCLEOTIDE SEQUENCE [LARGE SCALE GENOMIC DNA]</scope>
    <source>
        <strain evidence="3 4">CCFEE 5910</strain>
    </source>
</reference>
<dbReference type="SUPFAM" id="SSF48371">
    <property type="entry name" value="ARM repeat"/>
    <property type="match status" value="1"/>
</dbReference>
<accession>A0AAN7T4U5</accession>
<dbReference type="GO" id="GO:0072659">
    <property type="term" value="P:protein localization to plasma membrane"/>
    <property type="evidence" value="ECO:0007669"/>
    <property type="project" value="InterPro"/>
</dbReference>
<feature type="compositionally biased region" description="Low complexity" evidence="2">
    <location>
        <begin position="1005"/>
        <end position="1015"/>
    </location>
</feature>
<dbReference type="Pfam" id="PF21072">
    <property type="entry name" value="EFR3"/>
    <property type="match status" value="2"/>
</dbReference>
<organism evidence="3 4">
    <name type="scientific">Lithohypha guttulata</name>
    <dbReference type="NCBI Taxonomy" id="1690604"/>
    <lineage>
        <taxon>Eukaryota</taxon>
        <taxon>Fungi</taxon>
        <taxon>Dikarya</taxon>
        <taxon>Ascomycota</taxon>
        <taxon>Pezizomycotina</taxon>
        <taxon>Eurotiomycetes</taxon>
        <taxon>Chaetothyriomycetidae</taxon>
        <taxon>Chaetothyriales</taxon>
        <taxon>Trichomeriaceae</taxon>
        <taxon>Lithohypha</taxon>
    </lineage>
</organism>
<feature type="compositionally biased region" description="Low complexity" evidence="2">
    <location>
        <begin position="258"/>
        <end position="267"/>
    </location>
</feature>
<feature type="compositionally biased region" description="Polar residues" evidence="2">
    <location>
        <begin position="892"/>
        <end position="908"/>
    </location>
</feature>
<evidence type="ECO:0000256" key="2">
    <source>
        <dbReference type="SAM" id="MobiDB-lite"/>
    </source>
</evidence>
<feature type="region of interest" description="Disordered" evidence="2">
    <location>
        <begin position="226"/>
        <end position="270"/>
    </location>
</feature>
<feature type="region of interest" description="Disordered" evidence="2">
    <location>
        <begin position="1096"/>
        <end position="1178"/>
    </location>
</feature>
<dbReference type="InterPro" id="IPR016024">
    <property type="entry name" value="ARM-type_fold"/>
</dbReference>
<dbReference type="Proteomes" id="UP001309876">
    <property type="component" value="Unassembled WGS sequence"/>
</dbReference>
<feature type="compositionally biased region" description="Polar residues" evidence="2">
    <location>
        <begin position="927"/>
        <end position="940"/>
    </location>
</feature>
<feature type="compositionally biased region" description="Basic and acidic residues" evidence="2">
    <location>
        <begin position="964"/>
        <end position="982"/>
    </location>
</feature>
<dbReference type="EMBL" id="JAVRRJ010000002">
    <property type="protein sequence ID" value="KAK5088727.1"/>
    <property type="molecule type" value="Genomic_DNA"/>
</dbReference>
<feature type="compositionally biased region" description="Polar residues" evidence="2">
    <location>
        <begin position="1165"/>
        <end position="1178"/>
    </location>
</feature>
<sequence>MSSLLHPIHGTRDRFRPKHQVLVLKCYPKYQKNVQEVKPNSSELSYLLYYASSRRNKLTKIGAFLEKKTASDVWRVKLGNVQVTLQILSSIIEKSPRDLALYANSVLSVLNTVLDSKNIDMIEESVPTFETYCKYADAASLAADQGRTKQYKSIVQQYAAFGQLEASTTQPVPISTRRRTIALKAIRAVVGSDALAVDTSDQLNAVMPLILENLDLEKGSSLIPLQQRASSGEKQSMELARKRRMSSATVPSVDEVASDPATAAETTADADKAAEEEVRVLAIRCLKQIFSLSTGASRVQMRLATSLVLKYIATGERPKPSSRSDTTSSHTPDWATSLFETIARWTPVQDRFIIVITAVETLVRSPIVEVILEKQLILASLIDWLLRSDINLIGLSVMDVLLRLIDHTLLLLQLGSREMSTNPQPSGADTLGLYRDIAASFDPGALPTKSSRGRMPDSKEMAPSPVRRELLTLLQKCISDLATHIYYTDQISDMLTAIMARLKPSATSDVPTAAAAVNDPAAATKAIATSAHLQEDPSTDGFFSFATARVVALKAVKDILRTANVRRSNTGSTAEVRSRVGVQVWDGTQWLLKDADSEVRVAYVDAIITWLRLETNRTDMLLPKDGLRKPRSAKRDTNGEVAMAKRAVSNASRKGDKQSKSTFLQLLHLAIYDQAVNEADNEPAILLLYLLLWTLIERLGVNAVRNGLPMMLGLQSTVLNSDDHSPTAKARIASLVHGYLWAIAEKLDFESSSIGSEINAEISRRKRFGCWSDRVRFPPLGLAQISTGSPHEKVNDISEVAVNTIRPFLNVDMFVSEVGDAYDRSLVSPASSPPSSPGRVFSVPTLGFGYGYNAGPVHKPSPENQIPQKIKDEMCGSWSREACMALADKESNPSMTGSRTAASSTGRQHLSVAGKSNGIGFGGRNIPQDSGSNPSPTQAQAPPLTSGLGSLSRVRNYSTASSLRDPETSSRDSTMRMSDLKRALAGTNGGIRGHSPLRRLKSRSRQSAYSSGSDSMVSWNPADDDSLGDVGTGLDDKTTPNTRLSIAVNQVQNPIPAQHQEPGQPISTYHDLATVATDPNTYNGIPPVPKIPSALNLPMAGTWPRDTSPARHSQNIVPPDSAPTNAIPSTGLPHRPDTSSTNTLPKPEKSRTRTSRPASRAGGNSIWSHSTTGRKTDLNSLLASIKVDASAEDEEEERELVYSVTAGKVMKPPY</sequence>
<protein>
    <submittedName>
        <fullName evidence="3">Plasma membrane localization protein</fullName>
    </submittedName>
</protein>
<dbReference type="GO" id="GO:0005886">
    <property type="term" value="C:plasma membrane"/>
    <property type="evidence" value="ECO:0007669"/>
    <property type="project" value="TreeGrafter"/>
</dbReference>
<feature type="compositionally biased region" description="Polar residues" evidence="2">
    <location>
        <begin position="947"/>
        <end position="962"/>
    </location>
</feature>
<name>A0AAN7T4U5_9EURO</name>
<feature type="region of interest" description="Disordered" evidence="2">
    <location>
        <begin position="889"/>
        <end position="1038"/>
    </location>
</feature>
<feature type="compositionally biased region" description="Polar residues" evidence="2">
    <location>
        <begin position="1110"/>
        <end position="1128"/>
    </location>
</feature>
<dbReference type="PANTHER" id="PTHR47766:SF1">
    <property type="entry name" value="PROTEIN EFR3"/>
    <property type="match status" value="1"/>
</dbReference>
<dbReference type="InterPro" id="IPR039786">
    <property type="entry name" value="EFR3"/>
</dbReference>
<gene>
    <name evidence="3" type="primary">EFR3</name>
    <name evidence="3" type="ORF">LTR05_002948</name>
</gene>
<keyword evidence="4" id="KW-1185">Reference proteome</keyword>
<dbReference type="InterPro" id="IPR049150">
    <property type="entry name" value="EFR3_HEAT-like_rpt"/>
</dbReference>
<evidence type="ECO:0000313" key="3">
    <source>
        <dbReference type="EMBL" id="KAK5088727.1"/>
    </source>
</evidence>
<dbReference type="PANTHER" id="PTHR47766">
    <property type="entry name" value="PROTEIN EFR3"/>
    <property type="match status" value="1"/>
</dbReference>
<proteinExistence type="inferred from homology"/>
<comment type="caution">
    <text evidence="3">The sequence shown here is derived from an EMBL/GenBank/DDBJ whole genome shotgun (WGS) entry which is preliminary data.</text>
</comment>
<evidence type="ECO:0000313" key="4">
    <source>
        <dbReference type="Proteomes" id="UP001309876"/>
    </source>
</evidence>